<feature type="signal peptide" evidence="1">
    <location>
        <begin position="1"/>
        <end position="22"/>
    </location>
</feature>
<dbReference type="EMBL" id="JAKLTR010000004">
    <property type="protein sequence ID" value="MCG2614215.1"/>
    <property type="molecule type" value="Genomic_DNA"/>
</dbReference>
<organism evidence="3 4">
    <name type="scientific">Terrimonas ginsenosidimutans</name>
    <dbReference type="NCBI Taxonomy" id="2908004"/>
    <lineage>
        <taxon>Bacteria</taxon>
        <taxon>Pseudomonadati</taxon>
        <taxon>Bacteroidota</taxon>
        <taxon>Chitinophagia</taxon>
        <taxon>Chitinophagales</taxon>
        <taxon>Chitinophagaceae</taxon>
        <taxon>Terrimonas</taxon>
    </lineage>
</organism>
<dbReference type="Pfam" id="PF10988">
    <property type="entry name" value="DUF2807"/>
    <property type="match status" value="1"/>
</dbReference>
<name>A0ABS9KPJ0_9BACT</name>
<dbReference type="Proteomes" id="UP001165367">
    <property type="component" value="Unassembled WGS sequence"/>
</dbReference>
<dbReference type="InterPro" id="IPR021255">
    <property type="entry name" value="DUF2807"/>
</dbReference>
<proteinExistence type="predicted"/>
<dbReference type="RefSeq" id="WP_237870426.1">
    <property type="nucleotide sequence ID" value="NZ_JAKLTR010000004.1"/>
</dbReference>
<keyword evidence="1" id="KW-0732">Signal</keyword>
<evidence type="ECO:0000313" key="4">
    <source>
        <dbReference type="Proteomes" id="UP001165367"/>
    </source>
</evidence>
<gene>
    <name evidence="3" type="ORF">LZZ85_07975</name>
</gene>
<dbReference type="PROSITE" id="PS51257">
    <property type="entry name" value="PROKAR_LIPOPROTEIN"/>
    <property type="match status" value="1"/>
</dbReference>
<protein>
    <submittedName>
        <fullName evidence="3">DUF2807 domain-containing protein</fullName>
    </submittedName>
</protein>
<evidence type="ECO:0000256" key="1">
    <source>
        <dbReference type="SAM" id="SignalP"/>
    </source>
</evidence>
<comment type="caution">
    <text evidence="3">The sequence shown here is derived from an EMBL/GenBank/DDBJ whole genome shotgun (WGS) entry which is preliminary data.</text>
</comment>
<reference evidence="3" key="1">
    <citation type="submission" date="2022-01" db="EMBL/GenBank/DDBJ databases">
        <authorList>
            <person name="Jo J.-H."/>
            <person name="Im W.-T."/>
        </authorList>
    </citation>
    <scope>NUCLEOTIDE SEQUENCE</scope>
    <source>
        <strain evidence="3">NA20</strain>
    </source>
</reference>
<sequence>MKRTLVLLFGLVVILSSCHTFEGERIKGDGNIVSETRSGITGFDGVDVSGAIELHLVQGDFSVKIETDKNLQEHVEVVKDGSRLKVRPAHRTNLDPTGKIKVYVSAPTLKYIGASGACSVTSEGKITTEEVMEIELSGASNANLDIKALNVEVDASGACEITLRGETKNLSIEGSGSTSVRAFDLLAENTDVELSGAGDVDVFASVKLDANTSGASSIRYKGNAAVSQHVSGSGSVKKVD</sequence>
<evidence type="ECO:0000259" key="2">
    <source>
        <dbReference type="Pfam" id="PF10988"/>
    </source>
</evidence>
<dbReference type="Gene3D" id="2.160.20.120">
    <property type="match status" value="1"/>
</dbReference>
<keyword evidence="4" id="KW-1185">Reference proteome</keyword>
<feature type="domain" description="Putative auto-transporter adhesin head GIN" evidence="2">
    <location>
        <begin position="43"/>
        <end position="224"/>
    </location>
</feature>
<feature type="chain" id="PRO_5046269597" evidence="1">
    <location>
        <begin position="23"/>
        <end position="240"/>
    </location>
</feature>
<evidence type="ECO:0000313" key="3">
    <source>
        <dbReference type="EMBL" id="MCG2614215.1"/>
    </source>
</evidence>
<accession>A0ABS9KPJ0</accession>